<accession>A0ACB8H9V3</accession>
<keyword evidence="1" id="KW-0560">Oxidoreductase</keyword>
<evidence type="ECO:0000313" key="2">
    <source>
        <dbReference type="Proteomes" id="UP000664032"/>
    </source>
</evidence>
<comment type="caution">
    <text evidence="1">The sequence shown here is derived from an EMBL/GenBank/DDBJ whole genome shotgun (WGS) entry which is preliminary data.</text>
</comment>
<proteinExistence type="predicted"/>
<protein>
    <submittedName>
        <fullName evidence="1">Cytochrome P450 monooxygenase 58</fullName>
    </submittedName>
</protein>
<organism evidence="1 2">
    <name type="scientific">Psilocybe cubensis</name>
    <name type="common">Psychedelic mushroom</name>
    <name type="synonym">Stropharia cubensis</name>
    <dbReference type="NCBI Taxonomy" id="181762"/>
    <lineage>
        <taxon>Eukaryota</taxon>
        <taxon>Fungi</taxon>
        <taxon>Dikarya</taxon>
        <taxon>Basidiomycota</taxon>
        <taxon>Agaricomycotina</taxon>
        <taxon>Agaricomycetes</taxon>
        <taxon>Agaricomycetidae</taxon>
        <taxon>Agaricales</taxon>
        <taxon>Agaricineae</taxon>
        <taxon>Strophariaceae</taxon>
        <taxon>Psilocybe</taxon>
    </lineage>
</organism>
<name>A0ACB8H9V3_PSICU</name>
<reference evidence="1" key="1">
    <citation type="submission" date="2021-10" db="EMBL/GenBank/DDBJ databases">
        <title>Psilocybe cubensis genome.</title>
        <authorList>
            <person name="Mckernan K.J."/>
            <person name="Crawford S."/>
            <person name="Trippe A."/>
            <person name="Kane L.T."/>
            <person name="Mclaughlin S."/>
        </authorList>
    </citation>
    <scope>NUCLEOTIDE SEQUENCE</scope>
    <source>
        <strain evidence="1">MGC-MH-2018</strain>
    </source>
</reference>
<evidence type="ECO:0000313" key="1">
    <source>
        <dbReference type="EMBL" id="KAH9484588.1"/>
    </source>
</evidence>
<keyword evidence="1" id="KW-0503">Monooxygenase</keyword>
<keyword evidence="2" id="KW-1185">Reference proteome</keyword>
<dbReference type="EMBL" id="JAFIQS020000003">
    <property type="protein sequence ID" value="KAH9484588.1"/>
    <property type="molecule type" value="Genomic_DNA"/>
</dbReference>
<dbReference type="Proteomes" id="UP000664032">
    <property type="component" value="Unassembled WGS sequence"/>
</dbReference>
<gene>
    <name evidence="1" type="ORF">JR316_0004070</name>
</gene>
<sequence>MPPGPPRQFKPVRGRSSASLPLWKRFALLQKEYGSVVSLFQGNTPVIVLGTIKAATDLLEKKGGIYSSRPRSIMVGELLSDGMRGVMMPYGTRWRNWRSVMHAGMSVEASNAYKSFQSMESKILIHDLLLASNSRQYSAFLRRFAISVVLRVSYGRRIQSLNDPIVVANTKIEECKTPGKYIVESWPILLKLPRFLQWFRREPEEQLAHDTELYLSFANEVRRQMSLGIALPSTGTRALEKQEDFGLNDVETAFALSSPFSAGVGTTLSTLDVFFLAMLHYPDTMKKAQSEIDIVVGRSRLPEFDDVESLPYIRALILETMRWRPIVPVCVPHSVISDDTYEGMHIPRGSSVYPNISYMSKNEEMFPSADDFKPERYLKSANLPTPHTTFFFGFGRRICPGIHIANNSLYIVISRILWAFNIVPNLDEHGKAVIPSKDDFTTGLSIRPKPFTYHLETRNGKDTVTLIEEEWKTAEQEATAYPQ</sequence>